<dbReference type="OrthoDB" id="9811084at2"/>
<evidence type="ECO:0000256" key="1">
    <source>
        <dbReference type="ARBA" id="ARBA00023015"/>
    </source>
</evidence>
<keyword evidence="2 4" id="KW-0238">DNA-binding</keyword>
<keyword evidence="3" id="KW-0804">Transcription</keyword>
<dbReference type="AlphaFoldDB" id="A0A154L343"/>
<dbReference type="Gene3D" id="1.10.357.10">
    <property type="entry name" value="Tetracycline Repressor, domain 2"/>
    <property type="match status" value="1"/>
</dbReference>
<evidence type="ECO:0000259" key="6">
    <source>
        <dbReference type="PROSITE" id="PS50977"/>
    </source>
</evidence>
<dbReference type="PANTHER" id="PTHR47506:SF1">
    <property type="entry name" value="HTH-TYPE TRANSCRIPTIONAL REGULATOR YJDC"/>
    <property type="match status" value="1"/>
</dbReference>
<accession>A0A154L343</accession>
<dbReference type="PANTHER" id="PTHR47506">
    <property type="entry name" value="TRANSCRIPTIONAL REGULATORY PROTEIN"/>
    <property type="match status" value="1"/>
</dbReference>
<keyword evidence="1" id="KW-0805">Transcription regulation</keyword>
<protein>
    <submittedName>
        <fullName evidence="7">TetR family transcriptional regulator</fullName>
    </submittedName>
</protein>
<evidence type="ECO:0000256" key="2">
    <source>
        <dbReference type="ARBA" id="ARBA00023125"/>
    </source>
</evidence>
<dbReference type="EMBL" id="LPVY01000020">
    <property type="protein sequence ID" value="KZB62889.1"/>
    <property type="molecule type" value="Genomic_DNA"/>
</dbReference>
<dbReference type="GO" id="GO:0003677">
    <property type="term" value="F:DNA binding"/>
    <property type="evidence" value="ECO:0007669"/>
    <property type="project" value="UniProtKB-UniRule"/>
</dbReference>
<dbReference type="PROSITE" id="PS50977">
    <property type="entry name" value="HTH_TETR_2"/>
    <property type="match status" value="1"/>
</dbReference>
<dbReference type="RefSeq" id="WP_062952382.1">
    <property type="nucleotide sequence ID" value="NZ_LPVY01000020.1"/>
</dbReference>
<feature type="DNA-binding region" description="H-T-H motif" evidence="4">
    <location>
        <begin position="44"/>
        <end position="63"/>
    </location>
</feature>
<evidence type="ECO:0000256" key="3">
    <source>
        <dbReference type="ARBA" id="ARBA00023163"/>
    </source>
</evidence>
<gene>
    <name evidence="7" type="ORF">AUP42_02210</name>
</gene>
<feature type="domain" description="HTH tetR-type" evidence="6">
    <location>
        <begin position="21"/>
        <end position="81"/>
    </location>
</feature>
<dbReference type="Pfam" id="PF00440">
    <property type="entry name" value="TetR_N"/>
    <property type="match status" value="1"/>
</dbReference>
<evidence type="ECO:0000313" key="7">
    <source>
        <dbReference type="EMBL" id="KZB62889.1"/>
    </source>
</evidence>
<evidence type="ECO:0000256" key="4">
    <source>
        <dbReference type="PROSITE-ProRule" id="PRU00335"/>
    </source>
</evidence>
<organism evidence="7 8">
    <name type="scientific">Thalassospira lucentensis</name>
    <dbReference type="NCBI Taxonomy" id="168935"/>
    <lineage>
        <taxon>Bacteria</taxon>
        <taxon>Pseudomonadati</taxon>
        <taxon>Pseudomonadota</taxon>
        <taxon>Alphaproteobacteria</taxon>
        <taxon>Rhodospirillales</taxon>
        <taxon>Thalassospiraceae</taxon>
        <taxon>Thalassospira</taxon>
    </lineage>
</organism>
<comment type="caution">
    <text evidence="7">The sequence shown here is derived from an EMBL/GenBank/DDBJ whole genome shotgun (WGS) entry which is preliminary data.</text>
</comment>
<dbReference type="InterPro" id="IPR001647">
    <property type="entry name" value="HTH_TetR"/>
</dbReference>
<dbReference type="Proteomes" id="UP000076335">
    <property type="component" value="Unassembled WGS sequence"/>
</dbReference>
<sequence>MNQTIDQAADAASEQIKGKGERTRDRILEIAEKSVLNKGFGATSIEELICEAGITKSGFFYHFKDKNELARALLLRHIEQDEKILDQVFLRGQELVDDPLQQFLIGLKILAELVEDLPQGHPGCLIAVYCYQERLFDNEVRLLNRQAVLGWRTRFRAIIDRIVDVYPPNEPVDLDELADMVSTVVEGGIVMSKALGRPHMLANQIMLLRSFVKLLFTRQPV</sequence>
<reference evidence="7 8" key="1">
    <citation type="submission" date="2015-12" db="EMBL/GenBank/DDBJ databases">
        <title>Genome sequence of Thalassospira lucentensis MCCC 1A02072.</title>
        <authorList>
            <person name="Lu L."/>
            <person name="Lai Q."/>
            <person name="Shao Z."/>
            <person name="Qian P."/>
        </authorList>
    </citation>
    <scope>NUCLEOTIDE SEQUENCE [LARGE SCALE GENOMIC DNA]</scope>
    <source>
        <strain evidence="7 8">MCCC 1A02072</strain>
    </source>
</reference>
<dbReference type="InterPro" id="IPR036271">
    <property type="entry name" value="Tet_transcr_reg_TetR-rel_C_sf"/>
</dbReference>
<dbReference type="SUPFAM" id="SSF48498">
    <property type="entry name" value="Tetracyclin repressor-like, C-terminal domain"/>
    <property type="match status" value="1"/>
</dbReference>
<evidence type="ECO:0000256" key="5">
    <source>
        <dbReference type="SAM" id="MobiDB-lite"/>
    </source>
</evidence>
<proteinExistence type="predicted"/>
<evidence type="ECO:0000313" key="8">
    <source>
        <dbReference type="Proteomes" id="UP000076335"/>
    </source>
</evidence>
<dbReference type="PRINTS" id="PR00455">
    <property type="entry name" value="HTHTETR"/>
</dbReference>
<feature type="region of interest" description="Disordered" evidence="5">
    <location>
        <begin position="1"/>
        <end position="20"/>
    </location>
</feature>
<dbReference type="InterPro" id="IPR009057">
    <property type="entry name" value="Homeodomain-like_sf"/>
</dbReference>
<dbReference type="SUPFAM" id="SSF46689">
    <property type="entry name" value="Homeodomain-like"/>
    <property type="match status" value="1"/>
</dbReference>
<name>A0A154L343_9PROT</name>